<dbReference type="EMBL" id="ML211615">
    <property type="protein sequence ID" value="TFK81358.1"/>
    <property type="molecule type" value="Genomic_DNA"/>
</dbReference>
<keyword evidence="3" id="KW-1185">Reference proteome</keyword>
<proteinExistence type="predicted"/>
<feature type="compositionally biased region" description="Basic and acidic residues" evidence="1">
    <location>
        <begin position="1008"/>
        <end position="1019"/>
    </location>
</feature>
<feature type="compositionally biased region" description="Basic and acidic residues" evidence="1">
    <location>
        <begin position="966"/>
        <end position="980"/>
    </location>
</feature>
<feature type="compositionally biased region" description="Polar residues" evidence="1">
    <location>
        <begin position="922"/>
        <end position="934"/>
    </location>
</feature>
<reference evidence="2 3" key="1">
    <citation type="journal article" date="2019" name="Nat. Ecol. Evol.">
        <title>Megaphylogeny resolves global patterns of mushroom evolution.</title>
        <authorList>
            <person name="Varga T."/>
            <person name="Krizsan K."/>
            <person name="Foldi C."/>
            <person name="Dima B."/>
            <person name="Sanchez-Garcia M."/>
            <person name="Sanchez-Ramirez S."/>
            <person name="Szollosi G.J."/>
            <person name="Szarkandi J.G."/>
            <person name="Papp V."/>
            <person name="Albert L."/>
            <person name="Andreopoulos W."/>
            <person name="Angelini C."/>
            <person name="Antonin V."/>
            <person name="Barry K.W."/>
            <person name="Bougher N.L."/>
            <person name="Buchanan P."/>
            <person name="Buyck B."/>
            <person name="Bense V."/>
            <person name="Catcheside P."/>
            <person name="Chovatia M."/>
            <person name="Cooper J."/>
            <person name="Damon W."/>
            <person name="Desjardin D."/>
            <person name="Finy P."/>
            <person name="Geml J."/>
            <person name="Haridas S."/>
            <person name="Hughes K."/>
            <person name="Justo A."/>
            <person name="Karasinski D."/>
            <person name="Kautmanova I."/>
            <person name="Kiss B."/>
            <person name="Kocsube S."/>
            <person name="Kotiranta H."/>
            <person name="LaButti K.M."/>
            <person name="Lechner B.E."/>
            <person name="Liimatainen K."/>
            <person name="Lipzen A."/>
            <person name="Lukacs Z."/>
            <person name="Mihaltcheva S."/>
            <person name="Morgado L.N."/>
            <person name="Niskanen T."/>
            <person name="Noordeloos M.E."/>
            <person name="Ohm R.A."/>
            <person name="Ortiz-Santana B."/>
            <person name="Ovrebo C."/>
            <person name="Racz N."/>
            <person name="Riley R."/>
            <person name="Savchenko A."/>
            <person name="Shiryaev A."/>
            <person name="Soop K."/>
            <person name="Spirin V."/>
            <person name="Szebenyi C."/>
            <person name="Tomsovsky M."/>
            <person name="Tulloss R.E."/>
            <person name="Uehling J."/>
            <person name="Grigoriev I.V."/>
            <person name="Vagvolgyi C."/>
            <person name="Papp T."/>
            <person name="Martin F.M."/>
            <person name="Miettinen O."/>
            <person name="Hibbett D.S."/>
            <person name="Nagy L.G."/>
        </authorList>
    </citation>
    <scope>NUCLEOTIDE SEQUENCE [LARGE SCALE GENOMIC DNA]</scope>
    <source>
        <strain evidence="2 3">HHB13444</strain>
    </source>
</reference>
<feature type="region of interest" description="Disordered" evidence="1">
    <location>
        <begin position="1"/>
        <end position="57"/>
    </location>
</feature>
<dbReference type="InParanoid" id="A0A5C3NYD0"/>
<feature type="compositionally biased region" description="Polar residues" evidence="1">
    <location>
        <begin position="354"/>
        <end position="363"/>
    </location>
</feature>
<protein>
    <submittedName>
        <fullName evidence="2">Uncharacterized protein</fullName>
    </submittedName>
</protein>
<feature type="compositionally biased region" description="Low complexity" evidence="1">
    <location>
        <begin position="364"/>
        <end position="380"/>
    </location>
</feature>
<gene>
    <name evidence="2" type="ORF">K466DRAFT_569076</name>
</gene>
<feature type="compositionally biased region" description="Polar residues" evidence="1">
    <location>
        <begin position="329"/>
        <end position="344"/>
    </location>
</feature>
<dbReference type="Proteomes" id="UP000308197">
    <property type="component" value="Unassembled WGS sequence"/>
</dbReference>
<sequence>MQNVNLGSKTRKKDALRVASPPPVVLVPATPSSPGEVPIATEDEATPTPAAPPSPTSYASVAALPAARRNVVVWPRNSGIASPTLNTPLLGSKEIKADDGTPADVIQAGDASSVSSSLPSSSPIHFTSSETSTPTLPNATSVTLSTPITFGEPVGLAADSYDEFWEQVRTPLLSEANMPSALQTPRILTDRSALNPPDILWPTTAPANCPSTGNGAEDVENRPIPQTVDQSHPPVASRIRKRRRGHSPVSGERVKKSARKQGKAKTLQPAQGPADIFGPNLENPWVEATASTSSRVARQAEIPPHPSLSAFTFSPGNQTPYDDFGRGGSSSTSFLGRFNESGSYPTPHRLSDSPAPSNDALSVSNPQQSSPLPASSVPPSTACHPSPTSSRHPMDVDWDPEELRSNGGASPGLSEYPLTQRRARTAGRQPEAGVPRQDSRRRLRNILSDPSPTADEEDAFRSPAADEVPEEGELPRASFPRAVSNLRSEDPEGFFRQNGFTLPPMSASPWYERDVSSPRTSQSSRRSESAPAQRGGAASGREQVRAPHGYGINERIDSPAFRPVRYHNHPPIPPPISTRQDQRSNNQPFRQVTTANANRINGLDVFDVGDDDNLPDAVRRGGTAQEGDEEIPTPIPFEGDPEVHRHDPEAHLRGMSDTWVQEVWADPVNTSITLNTFNPRYSRSYGTNRRTASDLRRSISQITGETNFLVIAPDQAPDHRGRGPVEWAITGLTGEGVERLLRRRVWSFKSITFFPRRRALDNPHWILALEGFLEDNVRNIEAAVRSTFERPLVRQRITQMIQANPEFSAIPTEEAFRRVMSSLRVSVYTLDNETVVANVFLRSPTQSIRVWRRWIQELRELTFGSYHTAIARVRRISACAGCLGVDHPSHLCPFTRLPSWNGPDAAGGNSYSADGRERRGRQQPNAAQGSSDSYIHSRRQRNQSHDAGEARAGPSRLQSVNEEGDWEVRGSDLGREDRRNYGHGFNPVQGRRGPLRKGKKDTTGPPKHGRDNYRKDGRR</sequence>
<organism evidence="2 3">
    <name type="scientific">Polyporus arcularius HHB13444</name>
    <dbReference type="NCBI Taxonomy" id="1314778"/>
    <lineage>
        <taxon>Eukaryota</taxon>
        <taxon>Fungi</taxon>
        <taxon>Dikarya</taxon>
        <taxon>Basidiomycota</taxon>
        <taxon>Agaricomycotina</taxon>
        <taxon>Agaricomycetes</taxon>
        <taxon>Polyporales</taxon>
        <taxon>Polyporaceae</taxon>
        <taxon>Polyporus</taxon>
    </lineage>
</organism>
<name>A0A5C3NYD0_9APHY</name>
<feature type="compositionally biased region" description="Polar residues" evidence="1">
    <location>
        <begin position="577"/>
        <end position="587"/>
    </location>
</feature>
<dbReference type="STRING" id="1314778.A0A5C3NYD0"/>
<feature type="region of interest" description="Disordered" evidence="1">
    <location>
        <begin position="112"/>
        <end position="140"/>
    </location>
</feature>
<accession>A0A5C3NYD0</accession>
<evidence type="ECO:0000256" key="1">
    <source>
        <dbReference type="SAM" id="MobiDB-lite"/>
    </source>
</evidence>
<feature type="compositionally biased region" description="Polar residues" evidence="1">
    <location>
        <begin position="309"/>
        <end position="320"/>
    </location>
</feature>
<feature type="region of interest" description="Disordered" evidence="1">
    <location>
        <begin position="210"/>
        <end position="587"/>
    </location>
</feature>
<feature type="compositionally biased region" description="Low complexity" evidence="1">
    <location>
        <begin position="112"/>
        <end position="132"/>
    </location>
</feature>
<evidence type="ECO:0000313" key="3">
    <source>
        <dbReference type="Proteomes" id="UP000308197"/>
    </source>
</evidence>
<feature type="region of interest" description="Disordered" evidence="1">
    <location>
        <begin position="620"/>
        <end position="642"/>
    </location>
</feature>
<dbReference type="AlphaFoldDB" id="A0A5C3NYD0"/>
<feature type="compositionally biased region" description="Low complexity" evidence="1">
    <location>
        <begin position="517"/>
        <end position="534"/>
    </location>
</feature>
<evidence type="ECO:0000313" key="2">
    <source>
        <dbReference type="EMBL" id="TFK81358.1"/>
    </source>
</evidence>
<feature type="region of interest" description="Disordered" evidence="1">
    <location>
        <begin position="896"/>
        <end position="1019"/>
    </location>
</feature>